<dbReference type="EMBL" id="CGIH01000025">
    <property type="protein sequence ID" value="CFX45271.1"/>
    <property type="molecule type" value="Genomic_DNA"/>
</dbReference>
<keyword evidence="3" id="KW-0067">ATP-binding</keyword>
<sequence length="295" mass="33457">MAISLKYASPGHYNQLSPANNNLNDFTFCSSDAFIELENLIGLKQVKRTIAEITAFSLIQGKRQQQMLKASPAALHMVFRGNPGTGKTSVARILGKIFKETGILSKGHLLEAERADLVGEYIGHTAQKTKDILKKAQGGILFIDEAYTLAQGGEKDFGKESIATLVKAMEDERDNLIVILAGYCLEMDFFMQSNPGLRSRFPIQINFPDYSCDELFSIAVQMYTERDYELSNKCRWRLKCILDNFVKQQHPHSGNARYVRNLVEKSIRLQALRIVDREYLSRRDLMTIEETDLPH</sequence>
<dbReference type="PANTHER" id="PTHR43392">
    <property type="entry name" value="AAA-TYPE ATPASE FAMILY PROTEIN / ANKYRIN REPEAT FAMILY PROTEIN"/>
    <property type="match status" value="1"/>
</dbReference>
<dbReference type="Pfam" id="PF00004">
    <property type="entry name" value="AAA"/>
    <property type="match status" value="1"/>
</dbReference>
<dbReference type="GO" id="GO:0016887">
    <property type="term" value="F:ATP hydrolysis activity"/>
    <property type="evidence" value="ECO:0007669"/>
    <property type="project" value="InterPro"/>
</dbReference>
<proteinExistence type="inferred from homology"/>
<dbReference type="GO" id="GO:0005524">
    <property type="term" value="F:ATP binding"/>
    <property type="evidence" value="ECO:0007669"/>
    <property type="project" value="UniProtKB-KW"/>
</dbReference>
<dbReference type="AlphaFoldDB" id="A0A0E4GAD5"/>
<evidence type="ECO:0000256" key="2">
    <source>
        <dbReference type="ARBA" id="ARBA00022741"/>
    </source>
</evidence>
<reference evidence="5 6" key="1">
    <citation type="submission" date="2015-03" db="EMBL/GenBank/DDBJ databases">
        <authorList>
            <person name="Murphy D."/>
        </authorList>
    </citation>
    <scope>NUCLEOTIDE SEQUENCE [LARGE SCALE GENOMIC DNA]</scope>
    <source>
        <strain evidence="5 6">OL-4</strain>
    </source>
</reference>
<dbReference type="CDD" id="cd00009">
    <property type="entry name" value="AAA"/>
    <property type="match status" value="1"/>
</dbReference>
<evidence type="ECO:0000259" key="4">
    <source>
        <dbReference type="SMART" id="SM00382"/>
    </source>
</evidence>
<evidence type="ECO:0000256" key="1">
    <source>
        <dbReference type="ARBA" id="ARBA00010378"/>
    </source>
</evidence>
<dbReference type="InterPro" id="IPR050773">
    <property type="entry name" value="CbxX/CfxQ_RuBisCO_ESX"/>
</dbReference>
<evidence type="ECO:0000256" key="3">
    <source>
        <dbReference type="ARBA" id="ARBA00022840"/>
    </source>
</evidence>
<dbReference type="Gene3D" id="3.40.50.300">
    <property type="entry name" value="P-loop containing nucleotide triphosphate hydrolases"/>
    <property type="match status" value="1"/>
</dbReference>
<dbReference type="PRINTS" id="PR00819">
    <property type="entry name" value="CBXCFQXSUPER"/>
</dbReference>
<name>A0A0E4GAD5_9FIRM</name>
<dbReference type="Gene3D" id="1.10.8.60">
    <property type="match status" value="1"/>
</dbReference>
<dbReference type="InterPro" id="IPR003593">
    <property type="entry name" value="AAA+_ATPase"/>
</dbReference>
<dbReference type="PANTHER" id="PTHR43392:SF2">
    <property type="entry name" value="AAA-TYPE ATPASE FAMILY PROTEIN _ ANKYRIN REPEAT FAMILY PROTEIN"/>
    <property type="match status" value="1"/>
</dbReference>
<protein>
    <submittedName>
        <fullName evidence="5">ATPase, AAA-type, core</fullName>
    </submittedName>
</protein>
<dbReference type="InterPro" id="IPR000641">
    <property type="entry name" value="CbxX/CfxQ"/>
</dbReference>
<dbReference type="OrthoDB" id="9806903at2"/>
<evidence type="ECO:0000313" key="6">
    <source>
        <dbReference type="Proteomes" id="UP000045545"/>
    </source>
</evidence>
<organism evidence="5 6">
    <name type="scientific">Syntrophomonas zehnderi OL-4</name>
    <dbReference type="NCBI Taxonomy" id="690567"/>
    <lineage>
        <taxon>Bacteria</taxon>
        <taxon>Bacillati</taxon>
        <taxon>Bacillota</taxon>
        <taxon>Clostridia</taxon>
        <taxon>Eubacteriales</taxon>
        <taxon>Syntrophomonadaceae</taxon>
        <taxon>Syntrophomonas</taxon>
    </lineage>
</organism>
<dbReference type="InterPro" id="IPR041627">
    <property type="entry name" value="AAA_lid_6"/>
</dbReference>
<dbReference type="Proteomes" id="UP000045545">
    <property type="component" value="Unassembled WGS sequence"/>
</dbReference>
<dbReference type="FunFam" id="3.40.50.300:FF:000216">
    <property type="entry name" value="Type VII secretion ATPase EccA"/>
    <property type="match status" value="1"/>
</dbReference>
<dbReference type="RefSeq" id="WP_046496661.1">
    <property type="nucleotide sequence ID" value="NZ_CGIH01000025.1"/>
</dbReference>
<dbReference type="STRING" id="690567.1246"/>
<dbReference type="SMART" id="SM00382">
    <property type="entry name" value="AAA"/>
    <property type="match status" value="1"/>
</dbReference>
<keyword evidence="6" id="KW-1185">Reference proteome</keyword>
<feature type="domain" description="AAA+ ATPase" evidence="4">
    <location>
        <begin position="73"/>
        <end position="209"/>
    </location>
</feature>
<gene>
    <name evidence="5" type="ORF">1246</name>
</gene>
<comment type="similarity">
    <text evidence="1">Belongs to the CbxX/CfxQ family.</text>
</comment>
<dbReference type="Pfam" id="PF17866">
    <property type="entry name" value="AAA_lid_6"/>
    <property type="match status" value="1"/>
</dbReference>
<dbReference type="InterPro" id="IPR027417">
    <property type="entry name" value="P-loop_NTPase"/>
</dbReference>
<dbReference type="InterPro" id="IPR003959">
    <property type="entry name" value="ATPase_AAA_core"/>
</dbReference>
<keyword evidence="2" id="KW-0547">Nucleotide-binding</keyword>
<dbReference type="SUPFAM" id="SSF52540">
    <property type="entry name" value="P-loop containing nucleoside triphosphate hydrolases"/>
    <property type="match status" value="1"/>
</dbReference>
<evidence type="ECO:0000313" key="5">
    <source>
        <dbReference type="EMBL" id="CFX45271.1"/>
    </source>
</evidence>
<accession>A0A0E4GAD5</accession>